<evidence type="ECO:0000313" key="2">
    <source>
        <dbReference type="Proteomes" id="UP000178240"/>
    </source>
</evidence>
<sequence length="72" mass="8870">MRKPSNREQKKYVFKEKKDFIIFDKISQLESKKLSVEDKKLVKFLRTQLEDNWRTPLVNFLDKLLVKYNKKH</sequence>
<dbReference type="Proteomes" id="UP000178240">
    <property type="component" value="Unassembled WGS sequence"/>
</dbReference>
<gene>
    <name evidence="1" type="ORF">A2744_04235</name>
</gene>
<protein>
    <submittedName>
        <fullName evidence="1">Uncharacterized protein</fullName>
    </submittedName>
</protein>
<name>A0A1G1XZM9_9BACT</name>
<comment type="caution">
    <text evidence="1">The sequence shown here is derived from an EMBL/GenBank/DDBJ whole genome shotgun (WGS) entry which is preliminary data.</text>
</comment>
<evidence type="ECO:0000313" key="1">
    <source>
        <dbReference type="EMBL" id="OGY45384.1"/>
    </source>
</evidence>
<accession>A0A1G1XZM9</accession>
<proteinExistence type="predicted"/>
<dbReference type="STRING" id="1797535.A2744_04235"/>
<reference evidence="1 2" key="1">
    <citation type="journal article" date="2016" name="Nat. Commun.">
        <title>Thousands of microbial genomes shed light on interconnected biogeochemical processes in an aquifer system.</title>
        <authorList>
            <person name="Anantharaman K."/>
            <person name="Brown C.T."/>
            <person name="Hug L.A."/>
            <person name="Sharon I."/>
            <person name="Castelle C.J."/>
            <person name="Probst A.J."/>
            <person name="Thomas B.C."/>
            <person name="Singh A."/>
            <person name="Wilkins M.J."/>
            <person name="Karaoz U."/>
            <person name="Brodie E.L."/>
            <person name="Williams K.H."/>
            <person name="Hubbard S.S."/>
            <person name="Banfield J.F."/>
        </authorList>
    </citation>
    <scope>NUCLEOTIDE SEQUENCE [LARGE SCALE GENOMIC DNA]</scope>
</reference>
<dbReference type="EMBL" id="MHIE01000021">
    <property type="protein sequence ID" value="OGY45384.1"/>
    <property type="molecule type" value="Genomic_DNA"/>
</dbReference>
<organism evidence="1 2">
    <name type="scientific">Candidatus Buchananbacteria bacterium RIFCSPHIGHO2_01_FULL_44_11</name>
    <dbReference type="NCBI Taxonomy" id="1797535"/>
    <lineage>
        <taxon>Bacteria</taxon>
        <taxon>Candidatus Buchananiibacteriota</taxon>
    </lineage>
</organism>
<dbReference type="AlphaFoldDB" id="A0A1G1XZM9"/>